<dbReference type="Pfam" id="PF03732">
    <property type="entry name" value="Retrotrans_gag"/>
    <property type="match status" value="1"/>
</dbReference>
<feature type="domain" description="Retrotransposon gag" evidence="1">
    <location>
        <begin position="97"/>
        <end position="159"/>
    </location>
</feature>
<dbReference type="Pfam" id="PF14244">
    <property type="entry name" value="Retrotran_gag_3"/>
    <property type="match status" value="1"/>
</dbReference>
<dbReference type="Proteomes" id="UP001443914">
    <property type="component" value="Unassembled WGS sequence"/>
</dbReference>
<evidence type="ECO:0000313" key="4">
    <source>
        <dbReference type="Proteomes" id="UP001443914"/>
    </source>
</evidence>
<keyword evidence="4" id="KW-1185">Reference proteome</keyword>
<dbReference type="InterPro" id="IPR029472">
    <property type="entry name" value="Copia-like_N"/>
</dbReference>
<evidence type="ECO:0008006" key="5">
    <source>
        <dbReference type="Google" id="ProtNLM"/>
    </source>
</evidence>
<evidence type="ECO:0000313" key="3">
    <source>
        <dbReference type="EMBL" id="KAK9714381.1"/>
    </source>
</evidence>
<dbReference type="PANTHER" id="PTHR37610">
    <property type="entry name" value="CCHC-TYPE DOMAIN-CONTAINING PROTEIN"/>
    <property type="match status" value="1"/>
</dbReference>
<dbReference type="InterPro" id="IPR005162">
    <property type="entry name" value="Retrotrans_gag_dom"/>
</dbReference>
<comment type="caution">
    <text evidence="3">The sequence shown here is derived from an EMBL/GenBank/DDBJ whole genome shotgun (WGS) entry which is preliminary data.</text>
</comment>
<proteinExistence type="predicted"/>
<dbReference type="PANTHER" id="PTHR37610:SF101">
    <property type="entry name" value="(RAPE) HYPOTHETICAL PROTEIN"/>
    <property type="match status" value="1"/>
</dbReference>
<evidence type="ECO:0000259" key="2">
    <source>
        <dbReference type="Pfam" id="PF14244"/>
    </source>
</evidence>
<evidence type="ECO:0000259" key="1">
    <source>
        <dbReference type="Pfam" id="PF03732"/>
    </source>
</evidence>
<sequence length="447" mass="50274">MPDEDNKTPPAKIEPSSAFFLGPQDRPSDFITPVRLKLNNFDDWSHAVCVALRSRSKFVFLNGTIKSPKAPATQDDWETVHCMLVSWLMNTIDPEVKSILSNYDDAKRLWDGLHERFSLVNGPRIQQLKSEITNCIQTPTMTVAVYYGKLSMLWDELDKQEPLISCTCHKCECYVATRRGSDRLHQFFLGLLHDLYGSLRSVLLSQDPLPTLNHVFQTISQEERVRESTGFTVRTLPRPPPRIIPQHSNAERKALFYSHCKKSGHDVTMCFDLLGEISDWWYELKSAKPQKKGSRGASAQVWSSHGDVGNGSNVVHVVVADAPTTSGSQSQIMLYSTPSHHLTGKWIIDTRCSHHVTGDLAALIDVCDVPSRPVHLPNGQQVHANKIGRIALTSKILLDRDLSMRTVIGMGDRLDGLYYLRPENNLVANTVDVVSSLTLWHHRLGHL</sequence>
<dbReference type="AlphaFoldDB" id="A0AAW1K7S3"/>
<organism evidence="3 4">
    <name type="scientific">Saponaria officinalis</name>
    <name type="common">Common soapwort</name>
    <name type="synonym">Lychnis saponaria</name>
    <dbReference type="NCBI Taxonomy" id="3572"/>
    <lineage>
        <taxon>Eukaryota</taxon>
        <taxon>Viridiplantae</taxon>
        <taxon>Streptophyta</taxon>
        <taxon>Embryophyta</taxon>
        <taxon>Tracheophyta</taxon>
        <taxon>Spermatophyta</taxon>
        <taxon>Magnoliopsida</taxon>
        <taxon>eudicotyledons</taxon>
        <taxon>Gunneridae</taxon>
        <taxon>Pentapetalae</taxon>
        <taxon>Caryophyllales</taxon>
        <taxon>Caryophyllaceae</taxon>
        <taxon>Caryophylleae</taxon>
        <taxon>Saponaria</taxon>
    </lineage>
</organism>
<feature type="domain" description="Retrotransposon Copia-like N-terminal" evidence="2">
    <location>
        <begin position="23"/>
        <end position="69"/>
    </location>
</feature>
<name>A0AAW1K7S3_SAPOF</name>
<gene>
    <name evidence="3" type="ORF">RND81_06G090100</name>
</gene>
<accession>A0AAW1K7S3</accession>
<protein>
    <recommendedName>
        <fullName evidence="5">Retrotransposon Copia-like N-terminal domain-containing protein</fullName>
    </recommendedName>
</protein>
<reference evidence="3" key="1">
    <citation type="submission" date="2024-03" db="EMBL/GenBank/DDBJ databases">
        <title>WGS assembly of Saponaria officinalis var. Norfolk2.</title>
        <authorList>
            <person name="Jenkins J."/>
            <person name="Shu S."/>
            <person name="Grimwood J."/>
            <person name="Barry K."/>
            <person name="Goodstein D."/>
            <person name="Schmutz J."/>
            <person name="Leebens-Mack J."/>
            <person name="Osbourn A."/>
        </authorList>
    </citation>
    <scope>NUCLEOTIDE SEQUENCE [LARGE SCALE GENOMIC DNA]</scope>
    <source>
        <strain evidence="3">JIC</strain>
    </source>
</reference>
<dbReference type="EMBL" id="JBDFQZ010000006">
    <property type="protein sequence ID" value="KAK9714381.1"/>
    <property type="molecule type" value="Genomic_DNA"/>
</dbReference>